<keyword evidence="2" id="KW-0560">Oxidoreductase</keyword>
<accession>A0A6A9UPG6</accession>
<dbReference type="PANTHER" id="PTHR42760:SF133">
    <property type="entry name" value="3-OXOACYL-[ACYL-CARRIER-PROTEIN] REDUCTASE"/>
    <property type="match status" value="1"/>
</dbReference>
<dbReference type="InterPro" id="IPR002347">
    <property type="entry name" value="SDR_fam"/>
</dbReference>
<dbReference type="NCBIfam" id="NF005559">
    <property type="entry name" value="PRK07231.1"/>
    <property type="match status" value="1"/>
</dbReference>
<sequence>MPSDRFARRRALITGGGHGIGRACAHRLADEGARVVLADVDLEAAEKVVAELVEKDVEATAVGCDVTDTASVDAAVAQAVERLGGLDVLVHTVGGGLGHPDFLRTSDDDWHQQLELNLMGVVRSLRAALPHLVQTRGNAVMIGSVNGMVSVGSEPYSAAKAGLQNMTHNLAAEYGPHGVRINLVAPGTIRTRVWDHQPDRMERLAQSYPLGRIGEPEDIAAAVAYLASDDASWVTGISLPVEGGALAAGPYAWRG</sequence>
<evidence type="ECO:0000256" key="1">
    <source>
        <dbReference type="ARBA" id="ARBA00006484"/>
    </source>
</evidence>
<dbReference type="GO" id="GO:0016616">
    <property type="term" value="F:oxidoreductase activity, acting on the CH-OH group of donors, NAD or NADP as acceptor"/>
    <property type="evidence" value="ECO:0007669"/>
    <property type="project" value="TreeGrafter"/>
</dbReference>
<evidence type="ECO:0000313" key="3">
    <source>
        <dbReference type="EMBL" id="MVA74603.1"/>
    </source>
</evidence>
<reference evidence="3 4" key="1">
    <citation type="submission" date="2019-12" db="EMBL/GenBank/DDBJ databases">
        <title>Auraticoccus cholistani sp. nov., an actinomycete isolated from soil of Cholistan desert.</title>
        <authorList>
            <person name="Cheema M.T."/>
        </authorList>
    </citation>
    <scope>NUCLEOTIDE SEQUENCE [LARGE SCALE GENOMIC DNA]</scope>
    <source>
        <strain evidence="3 4">F435</strain>
    </source>
</reference>
<dbReference type="RefSeq" id="WP_331714254.1">
    <property type="nucleotide sequence ID" value="NZ_WPCU01000002.1"/>
</dbReference>
<dbReference type="SUPFAM" id="SSF51735">
    <property type="entry name" value="NAD(P)-binding Rossmann-fold domains"/>
    <property type="match status" value="1"/>
</dbReference>
<dbReference type="Gene3D" id="3.40.50.720">
    <property type="entry name" value="NAD(P)-binding Rossmann-like Domain"/>
    <property type="match status" value="1"/>
</dbReference>
<gene>
    <name evidence="3" type="ORF">GC722_00915</name>
</gene>
<dbReference type="EMBL" id="WPCU01000002">
    <property type="protein sequence ID" value="MVA74603.1"/>
    <property type="molecule type" value="Genomic_DNA"/>
</dbReference>
<comment type="similarity">
    <text evidence="1">Belongs to the short-chain dehydrogenases/reductases (SDR) family.</text>
</comment>
<organism evidence="3 4">
    <name type="scientific">Auraticoccus cholistanensis</name>
    <dbReference type="NCBI Taxonomy" id="2656650"/>
    <lineage>
        <taxon>Bacteria</taxon>
        <taxon>Bacillati</taxon>
        <taxon>Actinomycetota</taxon>
        <taxon>Actinomycetes</taxon>
        <taxon>Propionibacteriales</taxon>
        <taxon>Propionibacteriaceae</taxon>
        <taxon>Auraticoccus</taxon>
    </lineage>
</organism>
<name>A0A6A9UPG6_9ACTN</name>
<protein>
    <submittedName>
        <fullName evidence="3">SDR family oxidoreductase</fullName>
    </submittedName>
</protein>
<comment type="caution">
    <text evidence="3">The sequence shown here is derived from an EMBL/GenBank/DDBJ whole genome shotgun (WGS) entry which is preliminary data.</text>
</comment>
<dbReference type="InterPro" id="IPR036291">
    <property type="entry name" value="NAD(P)-bd_dom_sf"/>
</dbReference>
<dbReference type="PANTHER" id="PTHR42760">
    <property type="entry name" value="SHORT-CHAIN DEHYDROGENASES/REDUCTASES FAMILY MEMBER"/>
    <property type="match status" value="1"/>
</dbReference>
<proteinExistence type="inferred from homology"/>
<dbReference type="PRINTS" id="PR00080">
    <property type="entry name" value="SDRFAMILY"/>
</dbReference>
<keyword evidence="4" id="KW-1185">Reference proteome</keyword>
<dbReference type="CDD" id="cd05233">
    <property type="entry name" value="SDR_c"/>
    <property type="match status" value="1"/>
</dbReference>
<dbReference type="PRINTS" id="PR00081">
    <property type="entry name" value="GDHRDH"/>
</dbReference>
<evidence type="ECO:0000313" key="4">
    <source>
        <dbReference type="Proteomes" id="UP000435304"/>
    </source>
</evidence>
<evidence type="ECO:0000256" key="2">
    <source>
        <dbReference type="ARBA" id="ARBA00023002"/>
    </source>
</evidence>
<dbReference type="AlphaFoldDB" id="A0A6A9UPG6"/>
<dbReference type="FunFam" id="3.40.50.720:FF:000084">
    <property type="entry name" value="Short-chain dehydrogenase reductase"/>
    <property type="match status" value="1"/>
</dbReference>
<dbReference type="Pfam" id="PF13561">
    <property type="entry name" value="adh_short_C2"/>
    <property type="match status" value="1"/>
</dbReference>
<dbReference type="Proteomes" id="UP000435304">
    <property type="component" value="Unassembled WGS sequence"/>
</dbReference>